<dbReference type="BioCyc" id="PSYR629263:G11X0-6813-MONOMER"/>
<proteinExistence type="predicted"/>
<protein>
    <submittedName>
        <fullName evidence="1">Uncharacterized protein</fullName>
    </submittedName>
</protein>
<dbReference type="AlphaFoldDB" id="F3GKS0"/>
<gene>
    <name evidence="1" type="ORF">PSYPI_37518</name>
</gene>
<dbReference type="EMBL" id="AEAI01002418">
    <property type="protein sequence ID" value="EGH47673.1"/>
    <property type="molecule type" value="Genomic_DNA"/>
</dbReference>
<dbReference type="Proteomes" id="UP000004986">
    <property type="component" value="Unassembled WGS sequence"/>
</dbReference>
<evidence type="ECO:0000313" key="1">
    <source>
        <dbReference type="EMBL" id="EGH47673.1"/>
    </source>
</evidence>
<accession>F3GKS0</accession>
<evidence type="ECO:0000313" key="2">
    <source>
        <dbReference type="Proteomes" id="UP000004986"/>
    </source>
</evidence>
<name>F3GKS0_PSESJ</name>
<reference evidence="1 2" key="1">
    <citation type="journal article" date="2011" name="PLoS Pathog.">
        <title>Dynamic evolution of pathogenicity revealed by sequencing and comparative genomics of 19 Pseudomonas syringae isolates.</title>
        <authorList>
            <person name="Baltrus D.A."/>
            <person name="Nishimura M.T."/>
            <person name="Romanchuk A."/>
            <person name="Chang J.H."/>
            <person name="Mukhtar M.S."/>
            <person name="Cherkis K."/>
            <person name="Roach J."/>
            <person name="Grant S.R."/>
            <person name="Jones C.D."/>
            <person name="Dangl J.L."/>
        </authorList>
    </citation>
    <scope>NUCLEOTIDE SEQUENCE [LARGE SCALE GENOMIC DNA]</scope>
    <source>
        <strain evidence="1 2">1704B</strain>
    </source>
</reference>
<comment type="caution">
    <text evidence="1">The sequence shown here is derived from an EMBL/GenBank/DDBJ whole genome shotgun (WGS) entry which is preliminary data.</text>
</comment>
<feature type="non-terminal residue" evidence="1">
    <location>
        <position position="1"/>
    </location>
</feature>
<keyword evidence="2" id="KW-1185">Reference proteome</keyword>
<sequence length="38" mass="4225">WHAALEPVIDVLRRDFAVGGKISRCEMALPKEDAESIT</sequence>
<dbReference type="HOGENOM" id="CLU_3337417_0_0_6"/>
<organism evidence="1 2">
    <name type="scientific">Pseudomonas syringae pv. pisi str. 1704B</name>
    <dbReference type="NCBI Taxonomy" id="629263"/>
    <lineage>
        <taxon>Bacteria</taxon>
        <taxon>Pseudomonadati</taxon>
        <taxon>Pseudomonadota</taxon>
        <taxon>Gammaproteobacteria</taxon>
        <taxon>Pseudomonadales</taxon>
        <taxon>Pseudomonadaceae</taxon>
        <taxon>Pseudomonas</taxon>
        <taxon>Pseudomonas syringae</taxon>
    </lineage>
</organism>